<dbReference type="FunFam" id="2.60.120.380:FF:000013">
    <property type="entry name" value="Alkaline serine protease"/>
    <property type="match status" value="1"/>
</dbReference>
<dbReference type="RefSeq" id="WP_166654400.1">
    <property type="nucleotide sequence ID" value="NZ_SNZH01000029.1"/>
</dbReference>
<evidence type="ECO:0000256" key="4">
    <source>
        <dbReference type="ARBA" id="ARBA00022670"/>
    </source>
</evidence>
<dbReference type="Proteomes" id="UP000295293">
    <property type="component" value="Unassembled WGS sequence"/>
</dbReference>
<feature type="signal peptide" evidence="9">
    <location>
        <begin position="1"/>
        <end position="25"/>
    </location>
</feature>
<dbReference type="Pfam" id="PF01483">
    <property type="entry name" value="P_proprotein"/>
    <property type="match status" value="1"/>
</dbReference>
<dbReference type="GO" id="GO:0004252">
    <property type="term" value="F:serine-type endopeptidase activity"/>
    <property type="evidence" value="ECO:0007669"/>
    <property type="project" value="InterPro"/>
</dbReference>
<dbReference type="SMART" id="SM00089">
    <property type="entry name" value="PKD"/>
    <property type="match status" value="1"/>
</dbReference>
<comment type="caution">
    <text evidence="12">The sequence shown here is derived from an EMBL/GenBank/DDBJ whole genome shotgun (WGS) entry which is preliminary data.</text>
</comment>
<dbReference type="Pfam" id="PF13365">
    <property type="entry name" value="Trypsin_2"/>
    <property type="match status" value="1"/>
</dbReference>
<evidence type="ECO:0000259" key="10">
    <source>
        <dbReference type="PROSITE" id="PS50093"/>
    </source>
</evidence>
<dbReference type="InterPro" id="IPR043504">
    <property type="entry name" value="Peptidase_S1_PA_chymotrypsin"/>
</dbReference>
<dbReference type="Pfam" id="PF04151">
    <property type="entry name" value="PPC"/>
    <property type="match status" value="1"/>
</dbReference>
<dbReference type="CDD" id="cd00146">
    <property type="entry name" value="PKD"/>
    <property type="match status" value="1"/>
</dbReference>
<protein>
    <submittedName>
        <fullName evidence="12">Trypsin-like peptidase</fullName>
    </submittedName>
</protein>
<proteinExistence type="predicted"/>
<evidence type="ECO:0000256" key="5">
    <source>
        <dbReference type="ARBA" id="ARBA00022801"/>
    </source>
</evidence>
<organism evidence="12 13">
    <name type="scientific">Tahibacter aquaticus</name>
    <dbReference type="NCBI Taxonomy" id="520092"/>
    <lineage>
        <taxon>Bacteria</taxon>
        <taxon>Pseudomonadati</taxon>
        <taxon>Pseudomonadota</taxon>
        <taxon>Gammaproteobacteria</taxon>
        <taxon>Lysobacterales</taxon>
        <taxon>Rhodanobacteraceae</taxon>
        <taxon>Tahibacter</taxon>
    </lineage>
</organism>
<keyword evidence="4" id="KW-0645">Protease</keyword>
<keyword evidence="13" id="KW-1185">Reference proteome</keyword>
<reference evidence="12 13" key="1">
    <citation type="submission" date="2019-03" db="EMBL/GenBank/DDBJ databases">
        <title>Genomic Encyclopedia of Type Strains, Phase IV (KMG-IV): sequencing the most valuable type-strain genomes for metagenomic binning, comparative biology and taxonomic classification.</title>
        <authorList>
            <person name="Goeker M."/>
        </authorList>
    </citation>
    <scope>NUCLEOTIDE SEQUENCE [LARGE SCALE GENOMIC DNA]</scope>
    <source>
        <strain evidence="12 13">DSM 21667</strain>
    </source>
</reference>
<accession>A0A4R6YHS5</accession>
<name>A0A4R6YHS5_9GAMM</name>
<dbReference type="SUPFAM" id="SSF49785">
    <property type="entry name" value="Galactose-binding domain-like"/>
    <property type="match status" value="1"/>
</dbReference>
<dbReference type="SUPFAM" id="SSF49299">
    <property type="entry name" value="PKD domain"/>
    <property type="match status" value="1"/>
</dbReference>
<dbReference type="PROSITE" id="PS50093">
    <property type="entry name" value="PKD"/>
    <property type="match status" value="1"/>
</dbReference>
<dbReference type="FunFam" id="2.60.120.260:FF:000149">
    <property type="entry name" value="Leupeptin-inactivating enzyme 1"/>
    <property type="match status" value="1"/>
</dbReference>
<evidence type="ECO:0000313" key="13">
    <source>
        <dbReference type="Proteomes" id="UP000295293"/>
    </source>
</evidence>
<comment type="subcellular location">
    <subcellularLocation>
        <location evidence="2">Secreted</location>
    </subcellularLocation>
</comment>
<dbReference type="InterPro" id="IPR008979">
    <property type="entry name" value="Galactose-bd-like_sf"/>
</dbReference>
<evidence type="ECO:0000256" key="8">
    <source>
        <dbReference type="SAM" id="MobiDB-lite"/>
    </source>
</evidence>
<dbReference type="Gene3D" id="2.60.120.260">
    <property type="entry name" value="Galactose-binding domain-like"/>
    <property type="match status" value="1"/>
</dbReference>
<sequence>MPSSRFTALRAIAGAFAFMAVTAHAQDRSAAFAVPTIAAQRSADIRLSLADVGARAPQQIDVSGASFIKVHFDHFSLPAGLTLEVSNADGTEVYRYSKDKLDAHTSDARRGDDGQSRFSAMSISGSIAVLRLVGTAQERWTRDHGVTIGSYLEGFPEDLLPALQQEKLLSGPTPEAICGSNDKRAAACYQTSDTAAFDRTRPVARLVMGGGGLCTAWRVGADNRMFTNNHCFASTSEVAASEVWFNYQAASCTGTTSATTTKVPGDTLLKTDTTLDYSLFTVKNFATISSFGHMGLDVRVPTTGEEIFIPQHPGGRLKELATVSDQNGGGRCKVDAAITNGNGTNTDAGYKCDTEPGSSGSPVLARSSNKVIALHHLGGCNNTGAHIAKIWPQVATYFNNTIPAGDGGSGPGNQPPTANFSFTTNGLTAAFTDGSSDSDGSIASRSWNFGDSTTSTATSPSKTYSAAGTYTVTLSVTDNQGATNSTSRSVSVGSTALILQNGVPVSGLAAAANAEIQYTMTVPAGATNLVFQASGGTGDADLYVKYGAAPTTSSYDCRPYLGGNAETCTIAAPQAGTWYIKLRGYSAFSGVSLKGSYTTGSAGPRFDSTTDVAITDNATVESPITVSSVSGNAPAALKVDVTILHTYQGDLKVDLIAPNGTAFNLWNRTGAGTDNIVQTFTVNASAVAANGVWKLRVNDNGPGDTGKIDQWGLQF</sequence>
<feature type="compositionally biased region" description="Polar residues" evidence="8">
    <location>
        <begin position="415"/>
        <end position="424"/>
    </location>
</feature>
<dbReference type="EMBL" id="SNZH01000029">
    <property type="protein sequence ID" value="TDR36335.1"/>
    <property type="molecule type" value="Genomic_DNA"/>
</dbReference>
<keyword evidence="6" id="KW-0720">Serine protease</keyword>
<dbReference type="PANTHER" id="PTHR36234:SF5">
    <property type="entry name" value="LYSYL ENDOPEPTIDASE"/>
    <property type="match status" value="1"/>
</dbReference>
<evidence type="ECO:0000256" key="7">
    <source>
        <dbReference type="ARBA" id="ARBA00023145"/>
    </source>
</evidence>
<keyword evidence="5" id="KW-0378">Hydrolase</keyword>
<comment type="cofactor">
    <cofactor evidence="1">
        <name>Ca(2+)</name>
        <dbReference type="ChEBI" id="CHEBI:29108"/>
    </cofactor>
</comment>
<evidence type="ECO:0000256" key="9">
    <source>
        <dbReference type="SAM" id="SignalP"/>
    </source>
</evidence>
<dbReference type="PROSITE" id="PS51829">
    <property type="entry name" value="P_HOMO_B"/>
    <property type="match status" value="1"/>
</dbReference>
<keyword evidence="7" id="KW-0865">Zymogen</keyword>
<dbReference type="InterPro" id="IPR009003">
    <property type="entry name" value="Peptidase_S1_PA"/>
</dbReference>
<dbReference type="InterPro" id="IPR007280">
    <property type="entry name" value="Peptidase_C_arc/bac"/>
</dbReference>
<evidence type="ECO:0000256" key="1">
    <source>
        <dbReference type="ARBA" id="ARBA00001913"/>
    </source>
</evidence>
<evidence type="ECO:0000259" key="11">
    <source>
        <dbReference type="PROSITE" id="PS51829"/>
    </source>
</evidence>
<dbReference type="PANTHER" id="PTHR36234">
    <property type="entry name" value="LYSYL ENDOPEPTIDASE"/>
    <property type="match status" value="1"/>
</dbReference>
<gene>
    <name evidence="12" type="ORF">DFR29_12916</name>
</gene>
<evidence type="ECO:0000256" key="2">
    <source>
        <dbReference type="ARBA" id="ARBA00004613"/>
    </source>
</evidence>
<dbReference type="InterPro" id="IPR035986">
    <property type="entry name" value="PKD_dom_sf"/>
</dbReference>
<dbReference type="Gene3D" id="2.60.120.380">
    <property type="match status" value="1"/>
</dbReference>
<dbReference type="InterPro" id="IPR000601">
    <property type="entry name" value="PKD_dom"/>
</dbReference>
<dbReference type="InterPro" id="IPR013783">
    <property type="entry name" value="Ig-like_fold"/>
</dbReference>
<dbReference type="InterPro" id="IPR002884">
    <property type="entry name" value="P_dom"/>
</dbReference>
<keyword evidence="3" id="KW-0964">Secreted</keyword>
<evidence type="ECO:0000256" key="3">
    <source>
        <dbReference type="ARBA" id="ARBA00022525"/>
    </source>
</evidence>
<feature type="region of interest" description="Disordered" evidence="8">
    <location>
        <begin position="405"/>
        <end position="424"/>
    </location>
</feature>
<feature type="chain" id="PRO_5020850034" evidence="9">
    <location>
        <begin position="26"/>
        <end position="715"/>
    </location>
</feature>
<dbReference type="GO" id="GO:0006508">
    <property type="term" value="P:proteolysis"/>
    <property type="evidence" value="ECO:0007669"/>
    <property type="project" value="UniProtKB-KW"/>
</dbReference>
<dbReference type="Gene3D" id="2.60.40.10">
    <property type="entry name" value="Immunoglobulins"/>
    <property type="match status" value="1"/>
</dbReference>
<dbReference type="GO" id="GO:0005576">
    <property type="term" value="C:extracellular region"/>
    <property type="evidence" value="ECO:0007669"/>
    <property type="project" value="UniProtKB-SubCell"/>
</dbReference>
<evidence type="ECO:0000256" key="6">
    <source>
        <dbReference type="ARBA" id="ARBA00022825"/>
    </source>
</evidence>
<dbReference type="Pfam" id="PF18911">
    <property type="entry name" value="PKD_4"/>
    <property type="match status" value="1"/>
</dbReference>
<dbReference type="AlphaFoldDB" id="A0A4R6YHS5"/>
<dbReference type="Gene3D" id="2.40.10.10">
    <property type="entry name" value="Trypsin-like serine proteases"/>
    <property type="match status" value="2"/>
</dbReference>
<feature type="domain" description="PKD" evidence="10">
    <location>
        <begin position="415"/>
        <end position="492"/>
    </location>
</feature>
<feature type="domain" description="P/Homo B" evidence="11">
    <location>
        <begin position="598"/>
        <end position="715"/>
    </location>
</feature>
<keyword evidence="9" id="KW-0732">Signal</keyword>
<dbReference type="InterPro" id="IPR022409">
    <property type="entry name" value="PKD/Chitinase_dom"/>
</dbReference>
<dbReference type="SUPFAM" id="SSF50494">
    <property type="entry name" value="Trypsin-like serine proteases"/>
    <property type="match status" value="1"/>
</dbReference>
<evidence type="ECO:0000313" key="12">
    <source>
        <dbReference type="EMBL" id="TDR36335.1"/>
    </source>
</evidence>